<keyword evidence="1" id="KW-0812">Transmembrane</keyword>
<evidence type="ECO:0000313" key="2">
    <source>
        <dbReference type="EMBL" id="KOY80051.1"/>
    </source>
</evidence>
<dbReference type="AlphaFoldDB" id="A0A0N0CUA7"/>
<dbReference type="EMBL" id="LGCI01000014">
    <property type="protein sequence ID" value="KOY80051.1"/>
    <property type="molecule type" value="Genomic_DNA"/>
</dbReference>
<keyword evidence="1" id="KW-1133">Transmembrane helix</keyword>
<dbReference type="PATRIC" id="fig|33935.3.peg.3823"/>
<name>A0A0N0CUA7_9BACI</name>
<keyword evidence="1" id="KW-0472">Membrane</keyword>
<feature type="transmembrane region" description="Helical" evidence="1">
    <location>
        <begin position="60"/>
        <end position="80"/>
    </location>
</feature>
<sequence>MTFLKMLQAFFCSLAFIVLAVLYVGLLLSAALSVLAGFLRTFGLDQIKMSIWYNVDIPVMFSIPLALLVAVFLLFCAIYVKRSIVFCISKLRG</sequence>
<dbReference type="STRING" id="33935.ADM90_22860"/>
<evidence type="ECO:0000256" key="1">
    <source>
        <dbReference type="SAM" id="Phobius"/>
    </source>
</evidence>
<dbReference type="Proteomes" id="UP000037977">
    <property type="component" value="Unassembled WGS sequence"/>
</dbReference>
<evidence type="ECO:0000313" key="3">
    <source>
        <dbReference type="Proteomes" id="UP000037977"/>
    </source>
</evidence>
<comment type="caution">
    <text evidence="2">The sequence shown here is derived from an EMBL/GenBank/DDBJ whole genome shotgun (WGS) entry which is preliminary data.</text>
</comment>
<organism evidence="2 3">
    <name type="scientific">Lysinibacillus macroides</name>
    <dbReference type="NCBI Taxonomy" id="33935"/>
    <lineage>
        <taxon>Bacteria</taxon>
        <taxon>Bacillati</taxon>
        <taxon>Bacillota</taxon>
        <taxon>Bacilli</taxon>
        <taxon>Bacillales</taxon>
        <taxon>Bacillaceae</taxon>
        <taxon>Lysinibacillus</taxon>
    </lineage>
</organism>
<gene>
    <name evidence="2" type="ORF">ADM90_22860</name>
</gene>
<accession>A0A0N0CUA7</accession>
<keyword evidence="3" id="KW-1185">Reference proteome</keyword>
<reference evidence="2 3" key="1">
    <citation type="submission" date="2015-07" db="EMBL/GenBank/DDBJ databases">
        <title>Genome sequencing project for genomic taxonomy and phylogenomics of Bacillus-like bacteria.</title>
        <authorList>
            <person name="Liu B."/>
            <person name="Wang J."/>
            <person name="Zhu Y."/>
            <person name="Liu G."/>
            <person name="Chen Q."/>
            <person name="Chen Z."/>
            <person name="Che J."/>
            <person name="Ge C."/>
            <person name="Shi H."/>
            <person name="Pan Z."/>
            <person name="Liu X."/>
        </authorList>
    </citation>
    <scope>NUCLEOTIDE SEQUENCE [LARGE SCALE GENOMIC DNA]</scope>
    <source>
        <strain evidence="2 3">DSM 54</strain>
    </source>
</reference>
<protein>
    <submittedName>
        <fullName evidence="2">Uncharacterized protein</fullName>
    </submittedName>
</protein>
<proteinExistence type="predicted"/>